<gene>
    <name evidence="2" type="ORF">OsI_12353</name>
</gene>
<dbReference type="Gramene" id="BGIOSGA013006-TA">
    <property type="protein sequence ID" value="BGIOSGA013006-PA"/>
    <property type="gene ID" value="BGIOSGA013006"/>
</dbReference>
<sequence length="122" mass="13081">MLARGGGGGGAMGGRAERRRSRGWVYALYQTCEIVLASFAPTMVAVLAERLPASLASKPWKEEGEPSAAASPTSASPCSATITASNRPMWRPSLTGHPPMTLTAPHIWSTRPSRQRLHPPRF</sequence>
<name>B8AL53_ORYSI</name>
<dbReference type="EMBL" id="CM000128">
    <property type="protein sequence ID" value="EEC75626.1"/>
    <property type="molecule type" value="Genomic_DNA"/>
</dbReference>
<keyword evidence="3" id="KW-1185">Reference proteome</keyword>
<dbReference type="Proteomes" id="UP000007015">
    <property type="component" value="Chromosome 3"/>
</dbReference>
<proteinExistence type="predicted"/>
<protein>
    <submittedName>
        <fullName evidence="2">Uncharacterized protein</fullName>
    </submittedName>
</protein>
<organism evidence="2 3">
    <name type="scientific">Oryza sativa subsp. indica</name>
    <name type="common">Rice</name>
    <dbReference type="NCBI Taxonomy" id="39946"/>
    <lineage>
        <taxon>Eukaryota</taxon>
        <taxon>Viridiplantae</taxon>
        <taxon>Streptophyta</taxon>
        <taxon>Embryophyta</taxon>
        <taxon>Tracheophyta</taxon>
        <taxon>Spermatophyta</taxon>
        <taxon>Magnoliopsida</taxon>
        <taxon>Liliopsida</taxon>
        <taxon>Poales</taxon>
        <taxon>Poaceae</taxon>
        <taxon>BOP clade</taxon>
        <taxon>Oryzoideae</taxon>
        <taxon>Oryzeae</taxon>
        <taxon>Oryzinae</taxon>
        <taxon>Oryza</taxon>
        <taxon>Oryza sativa</taxon>
    </lineage>
</organism>
<evidence type="ECO:0000313" key="3">
    <source>
        <dbReference type="Proteomes" id="UP000007015"/>
    </source>
</evidence>
<evidence type="ECO:0000313" key="2">
    <source>
        <dbReference type="EMBL" id="EEC75626.1"/>
    </source>
</evidence>
<reference evidence="2 3" key="1">
    <citation type="journal article" date="2005" name="PLoS Biol.">
        <title>The genomes of Oryza sativa: a history of duplications.</title>
        <authorList>
            <person name="Yu J."/>
            <person name="Wang J."/>
            <person name="Lin W."/>
            <person name="Li S."/>
            <person name="Li H."/>
            <person name="Zhou J."/>
            <person name="Ni P."/>
            <person name="Dong W."/>
            <person name="Hu S."/>
            <person name="Zeng C."/>
            <person name="Zhang J."/>
            <person name="Zhang Y."/>
            <person name="Li R."/>
            <person name="Xu Z."/>
            <person name="Li S."/>
            <person name="Li X."/>
            <person name="Zheng H."/>
            <person name="Cong L."/>
            <person name="Lin L."/>
            <person name="Yin J."/>
            <person name="Geng J."/>
            <person name="Li G."/>
            <person name="Shi J."/>
            <person name="Liu J."/>
            <person name="Lv H."/>
            <person name="Li J."/>
            <person name="Wang J."/>
            <person name="Deng Y."/>
            <person name="Ran L."/>
            <person name="Shi X."/>
            <person name="Wang X."/>
            <person name="Wu Q."/>
            <person name="Li C."/>
            <person name="Ren X."/>
            <person name="Wang J."/>
            <person name="Wang X."/>
            <person name="Li D."/>
            <person name="Liu D."/>
            <person name="Zhang X."/>
            <person name="Ji Z."/>
            <person name="Zhao W."/>
            <person name="Sun Y."/>
            <person name="Zhang Z."/>
            <person name="Bao J."/>
            <person name="Han Y."/>
            <person name="Dong L."/>
            <person name="Ji J."/>
            <person name="Chen P."/>
            <person name="Wu S."/>
            <person name="Liu J."/>
            <person name="Xiao Y."/>
            <person name="Bu D."/>
            <person name="Tan J."/>
            <person name="Yang L."/>
            <person name="Ye C."/>
            <person name="Zhang J."/>
            <person name="Xu J."/>
            <person name="Zhou Y."/>
            <person name="Yu Y."/>
            <person name="Zhang B."/>
            <person name="Zhuang S."/>
            <person name="Wei H."/>
            <person name="Liu B."/>
            <person name="Lei M."/>
            <person name="Yu H."/>
            <person name="Li Y."/>
            <person name="Xu H."/>
            <person name="Wei S."/>
            <person name="He X."/>
            <person name="Fang L."/>
            <person name="Zhang Z."/>
            <person name="Zhang Y."/>
            <person name="Huang X."/>
            <person name="Su Z."/>
            <person name="Tong W."/>
            <person name="Li J."/>
            <person name="Tong Z."/>
            <person name="Li S."/>
            <person name="Ye J."/>
            <person name="Wang L."/>
            <person name="Fang L."/>
            <person name="Lei T."/>
            <person name="Chen C."/>
            <person name="Chen H."/>
            <person name="Xu Z."/>
            <person name="Li H."/>
            <person name="Huang H."/>
            <person name="Zhang F."/>
            <person name="Xu H."/>
            <person name="Li N."/>
            <person name="Zhao C."/>
            <person name="Li S."/>
            <person name="Dong L."/>
            <person name="Huang Y."/>
            <person name="Li L."/>
            <person name="Xi Y."/>
            <person name="Qi Q."/>
            <person name="Li W."/>
            <person name="Zhang B."/>
            <person name="Hu W."/>
            <person name="Zhang Y."/>
            <person name="Tian X."/>
            <person name="Jiao Y."/>
            <person name="Liang X."/>
            <person name="Jin J."/>
            <person name="Gao L."/>
            <person name="Zheng W."/>
            <person name="Hao B."/>
            <person name="Liu S."/>
            <person name="Wang W."/>
            <person name="Yuan L."/>
            <person name="Cao M."/>
            <person name="McDermott J."/>
            <person name="Samudrala R."/>
            <person name="Wang J."/>
            <person name="Wong G.K."/>
            <person name="Yang H."/>
        </authorList>
    </citation>
    <scope>NUCLEOTIDE SEQUENCE [LARGE SCALE GENOMIC DNA]</scope>
    <source>
        <strain evidence="3">cv. 93-11</strain>
    </source>
</reference>
<dbReference type="AlphaFoldDB" id="B8AL53"/>
<feature type="compositionally biased region" description="Basic residues" evidence="1">
    <location>
        <begin position="113"/>
        <end position="122"/>
    </location>
</feature>
<feature type="region of interest" description="Disordered" evidence="1">
    <location>
        <begin position="58"/>
        <end position="122"/>
    </location>
</feature>
<evidence type="ECO:0000256" key="1">
    <source>
        <dbReference type="SAM" id="MobiDB-lite"/>
    </source>
</evidence>
<feature type="compositionally biased region" description="Low complexity" evidence="1">
    <location>
        <begin position="66"/>
        <end position="85"/>
    </location>
</feature>
<accession>B8AL53</accession>
<dbReference type="HOGENOM" id="CLU_2030575_0_0_1"/>